<comment type="caution">
    <text evidence="1">The sequence shown here is derived from an EMBL/GenBank/DDBJ whole genome shotgun (WGS) entry which is preliminary data.</text>
</comment>
<name>X1VY85_9ZZZZ</name>
<organism evidence="1">
    <name type="scientific">marine sediment metagenome</name>
    <dbReference type="NCBI Taxonomy" id="412755"/>
    <lineage>
        <taxon>unclassified sequences</taxon>
        <taxon>metagenomes</taxon>
        <taxon>ecological metagenomes</taxon>
    </lineage>
</organism>
<accession>X1VY85</accession>
<reference evidence="1" key="1">
    <citation type="journal article" date="2014" name="Front. Microbiol.">
        <title>High frequency of phylogenetically diverse reductive dehalogenase-homologous genes in deep subseafloor sedimentary metagenomes.</title>
        <authorList>
            <person name="Kawai M."/>
            <person name="Futagami T."/>
            <person name="Toyoda A."/>
            <person name="Takaki Y."/>
            <person name="Nishi S."/>
            <person name="Hori S."/>
            <person name="Arai W."/>
            <person name="Tsubouchi T."/>
            <person name="Morono Y."/>
            <person name="Uchiyama I."/>
            <person name="Ito T."/>
            <person name="Fujiyama A."/>
            <person name="Inagaki F."/>
            <person name="Takami H."/>
        </authorList>
    </citation>
    <scope>NUCLEOTIDE SEQUENCE</scope>
    <source>
        <strain evidence="1">Expedition CK06-06</strain>
    </source>
</reference>
<dbReference type="EMBL" id="BARW01037391">
    <property type="protein sequence ID" value="GAJ24356.1"/>
    <property type="molecule type" value="Genomic_DNA"/>
</dbReference>
<evidence type="ECO:0000313" key="1">
    <source>
        <dbReference type="EMBL" id="GAJ24356.1"/>
    </source>
</evidence>
<dbReference type="AlphaFoldDB" id="X1VY85"/>
<proteinExistence type="predicted"/>
<feature type="non-terminal residue" evidence="1">
    <location>
        <position position="1"/>
    </location>
</feature>
<protein>
    <submittedName>
        <fullName evidence="1">Uncharacterized protein</fullName>
    </submittedName>
</protein>
<gene>
    <name evidence="1" type="ORF">S12H4_57741</name>
</gene>
<sequence length="70" mass="7743">FMGINGGMTMHWVGRKGIVADKYRLRNEGLTVVSISEVLNTIAGLLEKLALGNLAEAITWINNYRTQPLL</sequence>